<gene>
    <name evidence="8" type="ORF">B2J69_20890</name>
</gene>
<keyword evidence="1" id="KW-0813">Transport</keyword>
<dbReference type="EMBL" id="MWUE01000033">
    <property type="protein sequence ID" value="OQP30695.1"/>
    <property type="molecule type" value="Genomic_DNA"/>
</dbReference>
<dbReference type="CDD" id="cd00211">
    <property type="entry name" value="PTS_IIA_fru"/>
    <property type="match status" value="1"/>
</dbReference>
<evidence type="ECO:0000256" key="5">
    <source>
        <dbReference type="ARBA" id="ARBA00022683"/>
    </source>
</evidence>
<feature type="domain" description="PTS EIIA type-2" evidence="7">
    <location>
        <begin position="2"/>
        <end position="142"/>
    </location>
</feature>
<dbReference type="SUPFAM" id="SSF55804">
    <property type="entry name" value="Phoshotransferase/anion transport protein"/>
    <property type="match status" value="1"/>
</dbReference>
<evidence type="ECO:0000256" key="2">
    <source>
        <dbReference type="ARBA" id="ARBA00022553"/>
    </source>
</evidence>
<evidence type="ECO:0000256" key="4">
    <source>
        <dbReference type="ARBA" id="ARBA00022679"/>
    </source>
</evidence>
<dbReference type="Gene3D" id="3.40.930.10">
    <property type="entry name" value="Mannitol-specific EII, Chain A"/>
    <property type="match status" value="1"/>
</dbReference>
<name>A0A1V9DAA9_9GAMM</name>
<proteinExistence type="predicted"/>
<keyword evidence="6" id="KW-0418">Kinase</keyword>
<dbReference type="GO" id="GO:0005886">
    <property type="term" value="C:plasma membrane"/>
    <property type="evidence" value="ECO:0007669"/>
    <property type="project" value="TreeGrafter"/>
</dbReference>
<evidence type="ECO:0000256" key="6">
    <source>
        <dbReference type="ARBA" id="ARBA00022777"/>
    </source>
</evidence>
<dbReference type="PANTHER" id="PTHR30181:SF3">
    <property type="entry name" value="MULTIPHOSPHORYL TRANSFER PROTEIN"/>
    <property type="match status" value="1"/>
</dbReference>
<protein>
    <submittedName>
        <fullName evidence="8">PTS sugar transporter subunit IIA</fullName>
    </submittedName>
</protein>
<dbReference type="RefSeq" id="WP_081141966.1">
    <property type="nucleotide sequence ID" value="NZ_MWUE01000033.1"/>
</dbReference>
<keyword evidence="4" id="KW-0808">Transferase</keyword>
<dbReference type="Proteomes" id="UP000192769">
    <property type="component" value="Unassembled WGS sequence"/>
</dbReference>
<keyword evidence="3 8" id="KW-0762">Sugar transport</keyword>
<accession>A0A1V9DAA9</accession>
<dbReference type="PANTHER" id="PTHR30181">
    <property type="entry name" value="MANNITOL PERMEASE IIC COMPONENT"/>
    <property type="match status" value="1"/>
</dbReference>
<evidence type="ECO:0000256" key="3">
    <source>
        <dbReference type="ARBA" id="ARBA00022597"/>
    </source>
</evidence>
<keyword evidence="9" id="KW-1185">Reference proteome</keyword>
<dbReference type="InterPro" id="IPR050893">
    <property type="entry name" value="Sugar_PTS"/>
</dbReference>
<dbReference type="AlphaFoldDB" id="A0A1V9DAA9"/>
<evidence type="ECO:0000259" key="7">
    <source>
        <dbReference type="PROSITE" id="PS51094"/>
    </source>
</evidence>
<dbReference type="GO" id="GO:0016301">
    <property type="term" value="F:kinase activity"/>
    <property type="evidence" value="ECO:0007669"/>
    <property type="project" value="UniProtKB-KW"/>
</dbReference>
<evidence type="ECO:0000256" key="1">
    <source>
        <dbReference type="ARBA" id="ARBA00022448"/>
    </source>
</evidence>
<dbReference type="GO" id="GO:0090563">
    <property type="term" value="F:protein-phosphocysteine-sugar phosphotransferase activity"/>
    <property type="evidence" value="ECO:0007669"/>
    <property type="project" value="TreeGrafter"/>
</dbReference>
<comment type="caution">
    <text evidence="8">The sequence shown here is derived from an EMBL/GenBank/DDBJ whole genome shotgun (WGS) entry which is preliminary data.</text>
</comment>
<keyword evidence="2" id="KW-0597">Phosphoprotein</keyword>
<reference evidence="8 9" key="1">
    <citation type="submission" date="2017-02" db="EMBL/GenBank/DDBJ databases">
        <title>Whole genome shotgun sequence of Pantoea agglomerans strain AS1 isolated from a cycad, Zamia floridana in Central Florida, USA.</title>
        <authorList>
            <person name="Lata P."/>
            <person name="Govindarajan S."/>
            <person name="Qi F."/>
            <person name="Li J.-L."/>
            <person name="Maurya S.K."/>
            <person name="Sahoo M.K."/>
        </authorList>
    </citation>
    <scope>NUCLEOTIDE SEQUENCE [LARGE SCALE GENOMIC DNA]</scope>
    <source>
        <strain evidence="8 9">AS1</strain>
    </source>
</reference>
<dbReference type="InterPro" id="IPR002178">
    <property type="entry name" value="PTS_EIIA_type-2_dom"/>
</dbReference>
<dbReference type="Pfam" id="PF00359">
    <property type="entry name" value="PTS_EIIA_2"/>
    <property type="match status" value="1"/>
</dbReference>
<dbReference type="GO" id="GO:0009401">
    <property type="term" value="P:phosphoenolpyruvate-dependent sugar phosphotransferase system"/>
    <property type="evidence" value="ECO:0007669"/>
    <property type="project" value="UniProtKB-KW"/>
</dbReference>
<dbReference type="InterPro" id="IPR016152">
    <property type="entry name" value="PTrfase/Anion_transptr"/>
</dbReference>
<dbReference type="OrthoDB" id="1640042at2"/>
<sequence length="142" mass="15211">MLKLSEDSLHLQCRAANKNEAIKIAANALEKAGYVKPGFMEGMLAREKSVSTYIGAGVAFPHCAKENLDLVLKTGFQVFQFPQGVSWGAGKVVFVVVAVAATGNQHIQVLADIASLLGDEVKTTLLASAKTKQEFISQFEKA</sequence>
<dbReference type="PROSITE" id="PS51094">
    <property type="entry name" value="PTS_EIIA_TYPE_2"/>
    <property type="match status" value="1"/>
</dbReference>
<keyword evidence="5" id="KW-0598">Phosphotransferase system</keyword>
<evidence type="ECO:0000313" key="8">
    <source>
        <dbReference type="EMBL" id="OQP30695.1"/>
    </source>
</evidence>
<organism evidence="8 9">
    <name type="scientific">Pantoea latae</name>
    <dbReference type="NCBI Taxonomy" id="1964541"/>
    <lineage>
        <taxon>Bacteria</taxon>
        <taxon>Pseudomonadati</taxon>
        <taxon>Pseudomonadota</taxon>
        <taxon>Gammaproteobacteria</taxon>
        <taxon>Enterobacterales</taxon>
        <taxon>Erwiniaceae</taxon>
        <taxon>Pantoea</taxon>
    </lineage>
</organism>
<evidence type="ECO:0000313" key="9">
    <source>
        <dbReference type="Proteomes" id="UP000192769"/>
    </source>
</evidence>